<dbReference type="PANTHER" id="PTHR42747:SF3">
    <property type="entry name" value="NITRONATE MONOOXYGENASE-RELATED"/>
    <property type="match status" value="1"/>
</dbReference>
<keyword evidence="7" id="KW-0288">FMN</keyword>
<keyword evidence="9" id="KW-0560">Oxidoreductase</keyword>
<evidence type="ECO:0000313" key="14">
    <source>
        <dbReference type="Proteomes" id="UP000198897"/>
    </source>
</evidence>
<dbReference type="PANTHER" id="PTHR42747">
    <property type="entry name" value="NITRONATE MONOOXYGENASE-RELATED"/>
    <property type="match status" value="1"/>
</dbReference>
<dbReference type="GO" id="GO:0018580">
    <property type="term" value="F:nitronate monooxygenase activity"/>
    <property type="evidence" value="ECO:0007669"/>
    <property type="project" value="InterPro"/>
</dbReference>
<dbReference type="RefSeq" id="WP_089749376.1">
    <property type="nucleotide sequence ID" value="NZ_FOOG01000001.1"/>
</dbReference>
<organism evidence="13 14">
    <name type="scientific">Halobacillus alkaliphilus</name>
    <dbReference type="NCBI Taxonomy" id="396056"/>
    <lineage>
        <taxon>Bacteria</taxon>
        <taxon>Bacillati</taxon>
        <taxon>Bacillota</taxon>
        <taxon>Bacilli</taxon>
        <taxon>Bacillales</taxon>
        <taxon>Bacillaceae</taxon>
        <taxon>Halobacillus</taxon>
    </lineage>
</organism>
<evidence type="ECO:0000256" key="11">
    <source>
        <dbReference type="ARBA" id="ARBA00031155"/>
    </source>
</evidence>
<dbReference type="Pfam" id="PF03060">
    <property type="entry name" value="NMO"/>
    <property type="match status" value="1"/>
</dbReference>
<comment type="function">
    <text evidence="2">Nitronate monooxygenase that uses molecular oxygen to catalyze the oxidative denitrification of alkyl nitronates. Acts on propionate 3-nitronate (P3N), the presumed physiological substrate. Probably functions in the detoxification of P3N, a metabolic poison produced by plants and fungi as a defense mechanism.</text>
</comment>
<evidence type="ECO:0000256" key="6">
    <source>
        <dbReference type="ARBA" id="ARBA00022630"/>
    </source>
</evidence>
<evidence type="ECO:0000256" key="10">
    <source>
        <dbReference type="ARBA" id="ARBA00023033"/>
    </source>
</evidence>
<evidence type="ECO:0000256" key="12">
    <source>
        <dbReference type="ARBA" id="ARBA00049401"/>
    </source>
</evidence>
<accession>A0A1I2JRG9</accession>
<keyword evidence="8" id="KW-0547">Nucleotide-binding</keyword>
<keyword evidence="6" id="KW-0285">Flavoprotein</keyword>
<dbReference type="AlphaFoldDB" id="A0A1I2JRG9"/>
<gene>
    <name evidence="13" type="ORF">SAMN05216353_101284</name>
</gene>
<comment type="cofactor">
    <cofactor evidence="1">
        <name>FMN</name>
        <dbReference type="ChEBI" id="CHEBI:58210"/>
    </cofactor>
</comment>
<evidence type="ECO:0000256" key="8">
    <source>
        <dbReference type="ARBA" id="ARBA00022741"/>
    </source>
</evidence>
<dbReference type="FunFam" id="3.20.20.70:FF:000154">
    <property type="entry name" value="Probable nitronate monooxygenase"/>
    <property type="match status" value="1"/>
</dbReference>
<reference evidence="14" key="1">
    <citation type="submission" date="2016-10" db="EMBL/GenBank/DDBJ databases">
        <authorList>
            <person name="Varghese N."/>
            <person name="Submissions S."/>
        </authorList>
    </citation>
    <scope>NUCLEOTIDE SEQUENCE [LARGE SCALE GENOMIC DNA]</scope>
    <source>
        <strain evidence="14">FP5</strain>
    </source>
</reference>
<name>A0A1I2JRG9_9BACI</name>
<evidence type="ECO:0000256" key="1">
    <source>
        <dbReference type="ARBA" id="ARBA00001917"/>
    </source>
</evidence>
<dbReference type="InterPro" id="IPR004136">
    <property type="entry name" value="NMO"/>
</dbReference>
<dbReference type="GO" id="GO:0000166">
    <property type="term" value="F:nucleotide binding"/>
    <property type="evidence" value="ECO:0007669"/>
    <property type="project" value="UniProtKB-KW"/>
</dbReference>
<dbReference type="OrthoDB" id="9778912at2"/>
<protein>
    <recommendedName>
        <fullName evidence="4">Probable nitronate monooxygenase</fullName>
    </recommendedName>
    <alternativeName>
        <fullName evidence="11">Propionate 3-nitronate monooxygenase</fullName>
    </alternativeName>
</protein>
<evidence type="ECO:0000256" key="3">
    <source>
        <dbReference type="ARBA" id="ARBA00009881"/>
    </source>
</evidence>
<keyword evidence="14" id="KW-1185">Reference proteome</keyword>
<sequence>MWYKNEVIETLNCDYPIIQAGMAGGVTTPELVAAVSNAGGMGTLGAGYLDPDELTEKIKAVQNRTHHTFGVNMFIPKTPRYSSNQVDQSRQLLQSYEQELNVKPREITEMNESTFEDQVNTILKLQVPVCSFTFGVPDKELVNELHKNGVKVIGTATTVEEAVINDQAGVDIVTAQGSEAGGHRGTFHGSYEQGMIGTISLVPQIIDEVGIPVLAAGGIMDGRGIAASFMLGAQGVQMGTAFVTSLESGAKEQHKQAILQAKECDTTITSVFSGKPARGIENEFIKQMTPFQNELPEYPIQNELTKNLRKEAAKRNKPEWMSLWSGQSPRLSRNKHVSEIIKELVDGVEVLYSSRNRKT</sequence>
<keyword evidence="5" id="KW-0216">Detoxification</keyword>
<evidence type="ECO:0000256" key="7">
    <source>
        <dbReference type="ARBA" id="ARBA00022643"/>
    </source>
</evidence>
<evidence type="ECO:0000256" key="5">
    <source>
        <dbReference type="ARBA" id="ARBA00022575"/>
    </source>
</evidence>
<dbReference type="Proteomes" id="UP000198897">
    <property type="component" value="Unassembled WGS sequence"/>
</dbReference>
<evidence type="ECO:0000256" key="4">
    <source>
        <dbReference type="ARBA" id="ARBA00013457"/>
    </source>
</evidence>
<dbReference type="EMBL" id="FOOG01000001">
    <property type="protein sequence ID" value="SFF55366.1"/>
    <property type="molecule type" value="Genomic_DNA"/>
</dbReference>
<dbReference type="CDD" id="cd04730">
    <property type="entry name" value="NPD_like"/>
    <property type="match status" value="1"/>
</dbReference>
<comment type="catalytic activity">
    <reaction evidence="12">
        <text>3 propionate 3-nitronate + 3 O2 + H2O = 3 3-oxopropanoate + 2 nitrate + nitrite + H2O2 + 3 H(+)</text>
        <dbReference type="Rhea" id="RHEA:57332"/>
        <dbReference type="ChEBI" id="CHEBI:15377"/>
        <dbReference type="ChEBI" id="CHEBI:15378"/>
        <dbReference type="ChEBI" id="CHEBI:15379"/>
        <dbReference type="ChEBI" id="CHEBI:16240"/>
        <dbReference type="ChEBI" id="CHEBI:16301"/>
        <dbReference type="ChEBI" id="CHEBI:17632"/>
        <dbReference type="ChEBI" id="CHEBI:33190"/>
        <dbReference type="ChEBI" id="CHEBI:136067"/>
    </reaction>
</comment>
<dbReference type="SUPFAM" id="SSF51412">
    <property type="entry name" value="Inosine monophosphate dehydrogenase (IMPDH)"/>
    <property type="match status" value="1"/>
</dbReference>
<proteinExistence type="inferred from homology"/>
<evidence type="ECO:0000313" key="13">
    <source>
        <dbReference type="EMBL" id="SFF55366.1"/>
    </source>
</evidence>
<comment type="similarity">
    <text evidence="3">Belongs to the nitronate monooxygenase family. NMO class I subfamily.</text>
</comment>
<evidence type="ECO:0000256" key="9">
    <source>
        <dbReference type="ARBA" id="ARBA00023002"/>
    </source>
</evidence>
<dbReference type="Gene3D" id="3.20.20.70">
    <property type="entry name" value="Aldolase class I"/>
    <property type="match status" value="1"/>
</dbReference>
<dbReference type="GO" id="GO:0009636">
    <property type="term" value="P:response to toxic substance"/>
    <property type="evidence" value="ECO:0007669"/>
    <property type="project" value="UniProtKB-KW"/>
</dbReference>
<dbReference type="InterPro" id="IPR013785">
    <property type="entry name" value="Aldolase_TIM"/>
</dbReference>
<keyword evidence="10 13" id="KW-0503">Monooxygenase</keyword>
<evidence type="ECO:0000256" key="2">
    <source>
        <dbReference type="ARBA" id="ARBA00003535"/>
    </source>
</evidence>